<evidence type="ECO:0000313" key="2">
    <source>
        <dbReference type="EMBL" id="CRK99067.1"/>
    </source>
</evidence>
<dbReference type="PROSITE" id="PS51257">
    <property type="entry name" value="PROKAR_LIPOPROTEIN"/>
    <property type="match status" value="1"/>
</dbReference>
<evidence type="ECO:0000256" key="1">
    <source>
        <dbReference type="SAM" id="Phobius"/>
    </source>
</evidence>
<dbReference type="AlphaFoldDB" id="A0A1J1IFT1"/>
<dbReference type="EMBL" id="CVRI01000048">
    <property type="protein sequence ID" value="CRK99067.1"/>
    <property type="molecule type" value="Genomic_DNA"/>
</dbReference>
<proteinExistence type="predicted"/>
<keyword evidence="1" id="KW-0472">Membrane</keyword>
<keyword evidence="1" id="KW-1133">Transmembrane helix</keyword>
<sequence>MKECCSHQEEAIGDLFKTLINNYIPFWIIFSISCFAIVIIRFIWKKKTDDVGDVGNNFSKKLKEN</sequence>
<name>A0A1J1IFT1_9DIPT</name>
<reference evidence="2 3" key="1">
    <citation type="submission" date="2015-04" db="EMBL/GenBank/DDBJ databases">
        <authorList>
            <person name="Syromyatnikov M.Y."/>
            <person name="Popov V.N."/>
        </authorList>
    </citation>
    <scope>NUCLEOTIDE SEQUENCE [LARGE SCALE GENOMIC DNA]</scope>
</reference>
<dbReference type="Proteomes" id="UP000183832">
    <property type="component" value="Unassembled WGS sequence"/>
</dbReference>
<keyword evidence="3" id="KW-1185">Reference proteome</keyword>
<gene>
    <name evidence="2" type="ORF">CLUMA_CG012066</name>
</gene>
<accession>A0A1J1IFT1</accession>
<feature type="transmembrane region" description="Helical" evidence="1">
    <location>
        <begin position="24"/>
        <end position="44"/>
    </location>
</feature>
<protein>
    <submittedName>
        <fullName evidence="2">CLUMA_CG012066, isoform A</fullName>
    </submittedName>
</protein>
<evidence type="ECO:0000313" key="3">
    <source>
        <dbReference type="Proteomes" id="UP000183832"/>
    </source>
</evidence>
<keyword evidence="1" id="KW-0812">Transmembrane</keyword>
<organism evidence="2 3">
    <name type="scientific">Clunio marinus</name>
    <dbReference type="NCBI Taxonomy" id="568069"/>
    <lineage>
        <taxon>Eukaryota</taxon>
        <taxon>Metazoa</taxon>
        <taxon>Ecdysozoa</taxon>
        <taxon>Arthropoda</taxon>
        <taxon>Hexapoda</taxon>
        <taxon>Insecta</taxon>
        <taxon>Pterygota</taxon>
        <taxon>Neoptera</taxon>
        <taxon>Endopterygota</taxon>
        <taxon>Diptera</taxon>
        <taxon>Nematocera</taxon>
        <taxon>Chironomoidea</taxon>
        <taxon>Chironomidae</taxon>
        <taxon>Clunio</taxon>
    </lineage>
</organism>